<name>A0AAW1DHV9_9HEMI</name>
<proteinExistence type="predicted"/>
<keyword evidence="2" id="KW-1185">Reference proteome</keyword>
<dbReference type="AlphaFoldDB" id="A0AAW1DHV9"/>
<dbReference type="Proteomes" id="UP001461498">
    <property type="component" value="Unassembled WGS sequence"/>
</dbReference>
<evidence type="ECO:0000313" key="1">
    <source>
        <dbReference type="EMBL" id="KAK9509798.1"/>
    </source>
</evidence>
<sequence length="65" mass="7513">MSSYAKLKNLMWPTHDFLLHLFKYKFFLPGSHMLYHNSLKGHNSKTNKNSTLLLGIVGKLSKSTF</sequence>
<gene>
    <name evidence="1" type="ORF">O3M35_007034</name>
</gene>
<comment type="caution">
    <text evidence="1">The sequence shown here is derived from an EMBL/GenBank/DDBJ whole genome shotgun (WGS) entry which is preliminary data.</text>
</comment>
<dbReference type="EMBL" id="JAPXFL010000003">
    <property type="protein sequence ID" value="KAK9509798.1"/>
    <property type="molecule type" value="Genomic_DNA"/>
</dbReference>
<organism evidence="1 2">
    <name type="scientific">Rhynocoris fuscipes</name>
    <dbReference type="NCBI Taxonomy" id="488301"/>
    <lineage>
        <taxon>Eukaryota</taxon>
        <taxon>Metazoa</taxon>
        <taxon>Ecdysozoa</taxon>
        <taxon>Arthropoda</taxon>
        <taxon>Hexapoda</taxon>
        <taxon>Insecta</taxon>
        <taxon>Pterygota</taxon>
        <taxon>Neoptera</taxon>
        <taxon>Paraneoptera</taxon>
        <taxon>Hemiptera</taxon>
        <taxon>Heteroptera</taxon>
        <taxon>Panheteroptera</taxon>
        <taxon>Cimicomorpha</taxon>
        <taxon>Reduviidae</taxon>
        <taxon>Harpactorinae</taxon>
        <taxon>Harpactorini</taxon>
        <taxon>Rhynocoris</taxon>
    </lineage>
</organism>
<accession>A0AAW1DHV9</accession>
<protein>
    <submittedName>
        <fullName evidence="1">Uncharacterized protein</fullName>
    </submittedName>
</protein>
<evidence type="ECO:0000313" key="2">
    <source>
        <dbReference type="Proteomes" id="UP001461498"/>
    </source>
</evidence>
<reference evidence="1 2" key="1">
    <citation type="submission" date="2022-12" db="EMBL/GenBank/DDBJ databases">
        <title>Chromosome-level genome assembly of true bugs.</title>
        <authorList>
            <person name="Ma L."/>
            <person name="Li H."/>
        </authorList>
    </citation>
    <scope>NUCLEOTIDE SEQUENCE [LARGE SCALE GENOMIC DNA]</scope>
    <source>
        <strain evidence="1">Lab_2022b</strain>
    </source>
</reference>